<dbReference type="RefSeq" id="WP_008624084.1">
    <property type="nucleotide sequence ID" value="NZ_AMZY02000005.1"/>
</dbReference>
<keyword evidence="2" id="KW-1185">Reference proteome</keyword>
<gene>
    <name evidence="1" type="ORF">C943_03272</name>
</gene>
<dbReference type="AlphaFoldDB" id="M7XAX7"/>
<name>M7XAX7_9BACT</name>
<evidence type="ECO:0008006" key="3">
    <source>
        <dbReference type="Google" id="ProtNLM"/>
    </source>
</evidence>
<dbReference type="InParanoid" id="M7XAX7"/>
<dbReference type="Proteomes" id="UP000010953">
    <property type="component" value="Unassembled WGS sequence"/>
</dbReference>
<dbReference type="EMBL" id="AMZY02000005">
    <property type="protein sequence ID" value="EMS34585.1"/>
    <property type="molecule type" value="Genomic_DNA"/>
</dbReference>
<proteinExistence type="predicted"/>
<dbReference type="Gene3D" id="3.40.1360.10">
    <property type="match status" value="1"/>
</dbReference>
<dbReference type="OrthoDB" id="840343at2"/>
<dbReference type="eggNOG" id="COG0358">
    <property type="taxonomic scope" value="Bacteria"/>
</dbReference>
<sequence length="968" mass="112936">MFIDQQRLLDETDGGLKIILYYYPQAAVAIDNHRKKFKLRDTEKTASATLKRLPDGTYVVTDFGGDQKPKNGIHICMEEEALEFKDALQVLGSRYGISGEDNSFELLKPLISKRPAETNENEGEWFFEVREGFTELEIKTVLAEKAIPMKSTPAGKIIDEDKIQKVFRKYNFYSLISYSIVKNREVITIAATDTYPIMMWDEGKFKKIYQPLSPDKSRRFMYYGKRDAEFLHGYEACLQAHAKLNEGGEDIDTDTGEIKNSKENKLPEIIYCSGGSDGMNLAMIGYEVVWGNSETATLSKKQFNALAKLADRVMNMPDIDTTGKKEAHRLAMEHLELYTIVLPEELKDKPDRRGNPSKDVRDYLKWHGPWDFKNLVATALPYQFWEAYYTETKSGSIKKAYNVKNTRMYNFLGKNGFYRLQSDNDKTGWIYIKVTHNIVQEIKANEVKSYINDFFRDRYMDEELRDTFYRSTQVNESSMSNLPLVDIDFTDYDKHTQYFFFRNRTVEVRANSIRDYKLGEIDKFVWEEEVIKHQFKLQEPHFRTSKRADGSLDIEVLKHDNIFFNFLINTARVHWRKELEEAFEGASALEEAEYFKKHQWDIAGPNLDEGEIREQKNHLLNRIYTIGYLLHRYKDPSRPWAVFAMDHRIGGDGESHGGSGKSLAYKAVRLFMKAVSLDGRNPKLTDDQFIYSNVTKHTDLILVDDCNQYLNFQFFFAPLTGDLTVNPKQTQRYEIPFKDVPKFVLTSNFVVRNLDSSTERRLIYSVFSDYYHENSNNFYKQARQPKDDFGKNILGNEFTQDEWNDFYNFMLQCCQFYMQHEKINPPMNNVVQRNLISIMTEPFLEWAEVYFHEENNGLNNLVVKADAFEDYKKYAKVTWQMQKFSKALKAFCELKGYVLDPEDLKNSDKRIIRKVTRPDGSSKSMEMIFIKTHGHSIPETAAAPEVQPPGGTFDWESHMNEEDLEAKF</sequence>
<reference evidence="1" key="1">
    <citation type="submission" date="2013-01" db="EMBL/GenBank/DDBJ databases">
        <title>Genome assembly of Mariniradius saccharolyticus AK6.</title>
        <authorList>
            <person name="Vaidya B."/>
            <person name="Khatri I."/>
            <person name="Tanuku N.R.S."/>
            <person name="Subramanian S."/>
            <person name="Pinnaka A."/>
        </authorList>
    </citation>
    <scope>NUCLEOTIDE SEQUENCE [LARGE SCALE GENOMIC DNA]</scope>
    <source>
        <strain evidence="1">AK6</strain>
    </source>
</reference>
<dbReference type="STRING" id="1239962.C943_03272"/>
<accession>M7XAX7</accession>
<dbReference type="SUPFAM" id="SSF56731">
    <property type="entry name" value="DNA primase core"/>
    <property type="match status" value="1"/>
</dbReference>
<evidence type="ECO:0000313" key="1">
    <source>
        <dbReference type="EMBL" id="EMS34585.1"/>
    </source>
</evidence>
<comment type="caution">
    <text evidence="1">The sequence shown here is derived from an EMBL/GenBank/DDBJ whole genome shotgun (WGS) entry which is preliminary data.</text>
</comment>
<organism evidence="1 2">
    <name type="scientific">Mariniradius saccharolyticus AK6</name>
    <dbReference type="NCBI Taxonomy" id="1239962"/>
    <lineage>
        <taxon>Bacteria</taxon>
        <taxon>Pseudomonadati</taxon>
        <taxon>Bacteroidota</taxon>
        <taxon>Cytophagia</taxon>
        <taxon>Cytophagales</taxon>
        <taxon>Cyclobacteriaceae</taxon>
        <taxon>Mariniradius</taxon>
    </lineage>
</organism>
<evidence type="ECO:0000313" key="2">
    <source>
        <dbReference type="Proteomes" id="UP000010953"/>
    </source>
</evidence>
<protein>
    <recommendedName>
        <fullName evidence="3">DNA primase</fullName>
    </recommendedName>
</protein>